<dbReference type="InterPro" id="IPR000560">
    <property type="entry name" value="His_Pase_clade-2"/>
</dbReference>
<accession>A0AAN6JSP7</accession>
<dbReference type="InterPro" id="IPR033379">
    <property type="entry name" value="Acid_Pase_AS"/>
</dbReference>
<dbReference type="AlphaFoldDB" id="A0AAN6JSP7"/>
<keyword evidence="4" id="KW-1185">Reference proteome</keyword>
<dbReference type="PANTHER" id="PTHR11567:SF110">
    <property type="entry name" value="2-PHOSPHOXYLOSE PHOSPHATASE 1"/>
    <property type="match status" value="1"/>
</dbReference>
<dbReference type="PANTHER" id="PTHR11567">
    <property type="entry name" value="ACID PHOSPHATASE-RELATED"/>
    <property type="match status" value="1"/>
</dbReference>
<dbReference type="GO" id="GO:0016791">
    <property type="term" value="F:phosphatase activity"/>
    <property type="evidence" value="ECO:0007669"/>
    <property type="project" value="TreeGrafter"/>
</dbReference>
<dbReference type="EMBL" id="JAPDMZ010000057">
    <property type="protein sequence ID" value="KAK0552889.1"/>
    <property type="molecule type" value="Genomic_DNA"/>
</dbReference>
<comment type="caution">
    <text evidence="3">The sequence shown here is derived from an EMBL/GenBank/DDBJ whole genome shotgun (WGS) entry which is preliminary data.</text>
</comment>
<proteinExistence type="inferred from homology"/>
<dbReference type="Gene3D" id="3.40.50.1240">
    <property type="entry name" value="Phosphoglycerate mutase-like"/>
    <property type="match status" value="1"/>
</dbReference>
<evidence type="ECO:0000256" key="2">
    <source>
        <dbReference type="ARBA" id="ARBA00022801"/>
    </source>
</evidence>
<comment type="similarity">
    <text evidence="1">Belongs to the histidine acid phosphatase family.</text>
</comment>
<dbReference type="SUPFAM" id="SSF53254">
    <property type="entry name" value="Phosphoglycerate mutase-like"/>
    <property type="match status" value="1"/>
</dbReference>
<dbReference type="Pfam" id="PF00328">
    <property type="entry name" value="His_Phos_2"/>
    <property type="match status" value="1"/>
</dbReference>
<keyword evidence="2" id="KW-0378">Hydrolase</keyword>
<dbReference type="InterPro" id="IPR029033">
    <property type="entry name" value="His_PPase_superfam"/>
</dbReference>
<sequence length="497" mass="54720">MASDSAAQSHPYPVPLYADGSSTFPSPLPIWGGGSTAKSADLGWTPPPPDSRLELAQVHFYLRHGERTPVRTRLENSRPAIPSRWNLCHASSLMRANVLQLRQGQPAVETLPVQRIVEASSSKLVPSSPLGGECLPGELTNLGRMTTFEIGTKLRSLYVDRLGFIPDTVTAGDQDLFLFRSTNMSRTVETCQQAIAGLLPTQAREQGGDRSFVPRILVKNFLTETLLPNTLGCSRFRNLDRHYAEQAALKHNPQLEALDATLASHNDGFPIRVDGHPRLSGLFDTIRAADAHGYPVPEAFVAPTVIELVNRAIVSEWFSGYYDPDTKKATEFKRLAMGRLLTELQTQIDAKIAQPEQNKLKLGIYSTHDTTLAGILCTLDVFDHQWPSFAASVNFELFRRAKAESGKAGGQSSVMRFFGLGDARNSSGTEEHFIRVRYGDQTLRLPACAGPGKHLDGHEEFCTVDAFREIVESLRHPDGLSWEAECEAGTRKGKSNK</sequence>
<gene>
    <name evidence="3" type="ORF">OC846_002727</name>
</gene>
<evidence type="ECO:0008006" key="5">
    <source>
        <dbReference type="Google" id="ProtNLM"/>
    </source>
</evidence>
<evidence type="ECO:0000313" key="3">
    <source>
        <dbReference type="EMBL" id="KAK0552889.1"/>
    </source>
</evidence>
<name>A0AAN6JSP7_9BASI</name>
<reference evidence="3" key="1">
    <citation type="journal article" date="2023" name="PhytoFront">
        <title>Draft Genome Resources of Seven Strains of Tilletia horrida, Causal Agent of Kernel Smut of Rice.</title>
        <authorList>
            <person name="Khanal S."/>
            <person name="Antony Babu S."/>
            <person name="Zhou X.G."/>
        </authorList>
    </citation>
    <scope>NUCLEOTIDE SEQUENCE</scope>
    <source>
        <strain evidence="3">TX6</strain>
    </source>
</reference>
<evidence type="ECO:0000256" key="1">
    <source>
        <dbReference type="ARBA" id="ARBA00005375"/>
    </source>
</evidence>
<dbReference type="Proteomes" id="UP001176517">
    <property type="component" value="Unassembled WGS sequence"/>
</dbReference>
<dbReference type="PROSITE" id="PS00778">
    <property type="entry name" value="HIS_ACID_PHOSPHAT_2"/>
    <property type="match status" value="1"/>
</dbReference>
<dbReference type="CDD" id="cd07061">
    <property type="entry name" value="HP_HAP_like"/>
    <property type="match status" value="1"/>
</dbReference>
<protein>
    <recommendedName>
        <fullName evidence="5">Acid phosphatase</fullName>
    </recommendedName>
</protein>
<dbReference type="InterPro" id="IPR050645">
    <property type="entry name" value="Histidine_acid_phosphatase"/>
</dbReference>
<organism evidence="3 4">
    <name type="scientific">Tilletia horrida</name>
    <dbReference type="NCBI Taxonomy" id="155126"/>
    <lineage>
        <taxon>Eukaryota</taxon>
        <taxon>Fungi</taxon>
        <taxon>Dikarya</taxon>
        <taxon>Basidiomycota</taxon>
        <taxon>Ustilaginomycotina</taxon>
        <taxon>Exobasidiomycetes</taxon>
        <taxon>Tilletiales</taxon>
        <taxon>Tilletiaceae</taxon>
        <taxon>Tilletia</taxon>
    </lineage>
</organism>
<evidence type="ECO:0000313" key="4">
    <source>
        <dbReference type="Proteomes" id="UP001176517"/>
    </source>
</evidence>